<dbReference type="Pfam" id="PF00015">
    <property type="entry name" value="MCPsignal"/>
    <property type="match status" value="1"/>
</dbReference>
<keyword evidence="3" id="KW-0145">Chemotaxis</keyword>
<dbReference type="PROSITE" id="PS50885">
    <property type="entry name" value="HAMP"/>
    <property type="match status" value="1"/>
</dbReference>
<proteinExistence type="inferred from homology"/>
<keyword evidence="6" id="KW-0472">Membrane</keyword>
<dbReference type="CDD" id="cd06225">
    <property type="entry name" value="HAMP"/>
    <property type="match status" value="1"/>
</dbReference>
<keyword evidence="2" id="KW-1003">Cell membrane</keyword>
<dbReference type="InterPro" id="IPR003660">
    <property type="entry name" value="HAMP_dom"/>
</dbReference>
<dbReference type="Gene3D" id="3.30.450.20">
    <property type="entry name" value="PAS domain"/>
    <property type="match status" value="1"/>
</dbReference>
<dbReference type="GO" id="GO:0007165">
    <property type="term" value="P:signal transduction"/>
    <property type="evidence" value="ECO:0007669"/>
    <property type="project" value="UniProtKB-KW"/>
</dbReference>
<dbReference type="GO" id="GO:0006935">
    <property type="term" value="P:chemotaxis"/>
    <property type="evidence" value="ECO:0007669"/>
    <property type="project" value="UniProtKB-KW"/>
</dbReference>
<comment type="subcellular location">
    <subcellularLocation>
        <location evidence="1">Cell membrane</location>
        <topology evidence="1">Multi-pass membrane protein</topology>
    </subcellularLocation>
</comment>
<dbReference type="PANTHER" id="PTHR43531:SF11">
    <property type="entry name" value="METHYL-ACCEPTING CHEMOTAXIS PROTEIN 3"/>
    <property type="match status" value="1"/>
</dbReference>
<dbReference type="InterPro" id="IPR004089">
    <property type="entry name" value="MCPsignal_dom"/>
</dbReference>
<dbReference type="Pfam" id="PF00672">
    <property type="entry name" value="HAMP"/>
    <property type="match status" value="1"/>
</dbReference>
<feature type="domain" description="Methyl-accepting transducer" evidence="9">
    <location>
        <begin position="407"/>
        <end position="636"/>
    </location>
</feature>
<dbReference type="InterPro" id="IPR051310">
    <property type="entry name" value="MCP_chemotaxis"/>
</dbReference>
<accession>A0A437JNC9</accession>
<comment type="caution">
    <text evidence="11">The sequence shown here is derived from an EMBL/GenBank/DDBJ whole genome shotgun (WGS) entry which is preliminary data.</text>
</comment>
<evidence type="ECO:0000256" key="1">
    <source>
        <dbReference type="ARBA" id="ARBA00004651"/>
    </source>
</evidence>
<protein>
    <submittedName>
        <fullName evidence="11">HAMP domain-containing protein</fullName>
    </submittedName>
</protein>
<feature type="domain" description="HAMP" evidence="10">
    <location>
        <begin position="350"/>
        <end position="402"/>
    </location>
</feature>
<dbReference type="SMART" id="SM00304">
    <property type="entry name" value="HAMP"/>
    <property type="match status" value="1"/>
</dbReference>
<dbReference type="GO" id="GO:0005886">
    <property type="term" value="C:plasma membrane"/>
    <property type="evidence" value="ECO:0007669"/>
    <property type="project" value="UniProtKB-SubCell"/>
</dbReference>
<dbReference type="PROSITE" id="PS50111">
    <property type="entry name" value="CHEMOTAXIS_TRANSDUC_2"/>
    <property type="match status" value="1"/>
</dbReference>
<dbReference type="Proteomes" id="UP000288178">
    <property type="component" value="Unassembled WGS sequence"/>
</dbReference>
<dbReference type="CDD" id="cd11386">
    <property type="entry name" value="MCP_signal"/>
    <property type="match status" value="1"/>
</dbReference>
<evidence type="ECO:0000256" key="4">
    <source>
        <dbReference type="ARBA" id="ARBA00022692"/>
    </source>
</evidence>
<dbReference type="Gene3D" id="1.10.287.950">
    <property type="entry name" value="Methyl-accepting chemotaxis protein"/>
    <property type="match status" value="1"/>
</dbReference>
<dbReference type="SMART" id="SM00283">
    <property type="entry name" value="MA"/>
    <property type="match status" value="1"/>
</dbReference>
<dbReference type="InterPro" id="IPR033480">
    <property type="entry name" value="sCache_2"/>
</dbReference>
<evidence type="ECO:0000256" key="3">
    <source>
        <dbReference type="ARBA" id="ARBA00022500"/>
    </source>
</evidence>
<evidence type="ECO:0000256" key="7">
    <source>
        <dbReference type="ARBA" id="ARBA00029447"/>
    </source>
</evidence>
<dbReference type="SUPFAM" id="SSF58104">
    <property type="entry name" value="Methyl-accepting chemotaxis protein (MCP) signaling domain"/>
    <property type="match status" value="1"/>
</dbReference>
<reference evidence="11 12" key="1">
    <citation type="submission" date="2019-01" db="EMBL/GenBank/DDBJ databases">
        <authorList>
            <person name="Chen W.-M."/>
        </authorList>
    </citation>
    <scope>NUCLEOTIDE SEQUENCE [LARGE SCALE GENOMIC DNA]</scope>
    <source>
        <strain evidence="11 12">ICH-3</strain>
    </source>
</reference>
<dbReference type="AlphaFoldDB" id="A0A437JNC9"/>
<dbReference type="EMBL" id="SACT01000010">
    <property type="protein sequence ID" value="RVT48361.1"/>
    <property type="molecule type" value="Genomic_DNA"/>
</dbReference>
<dbReference type="Pfam" id="PF17200">
    <property type="entry name" value="sCache_2"/>
    <property type="match status" value="1"/>
</dbReference>
<dbReference type="OrthoDB" id="9054408at2"/>
<name>A0A437JNC9_9BURK</name>
<dbReference type="RefSeq" id="WP_128200720.1">
    <property type="nucleotide sequence ID" value="NZ_SACT01000010.1"/>
</dbReference>
<dbReference type="Gene3D" id="6.10.340.10">
    <property type="match status" value="1"/>
</dbReference>
<comment type="similarity">
    <text evidence="7">Belongs to the methyl-accepting chemotaxis (MCP) protein family.</text>
</comment>
<evidence type="ECO:0000256" key="5">
    <source>
        <dbReference type="ARBA" id="ARBA00022989"/>
    </source>
</evidence>
<evidence type="ECO:0000256" key="6">
    <source>
        <dbReference type="ARBA" id="ARBA00023136"/>
    </source>
</evidence>
<keyword evidence="12" id="KW-1185">Reference proteome</keyword>
<sequence length="799" mass="85574">MTTADQPRQARWTRALRPGLNLMLRWPMQRKLMAVFLALALPLGTLMALSVGDVLALRHRAQQELLGAEVNTLIQPLMALAGAHDVLSARVQFNGDANATREREARRVAWQAAREAFDRRLADGLPYDLSAAWAAVQESAAPLMQGQLTLTVEASDTAHRRLTQRLLELAHLNAEHSGLILEPAAAEYQMVDLVLNRLPGALKGTSRAASFGSHFVQLDGPDPGERAEMRRQAEAVRAQRDDVLRTMAALVRAGAQPPGSWTGAEQRLTSFAALLEQAADLQERPSGQALYTDADELATHLAVVHSDVGSHLKRRLGDRVDTLAQQAALRVGIFAFTLLVGGYLATCLALSFRGALRALRHSVQALAAGDLAHRTAVRGRDEVAEIGAMLESMSGQLSALVAEIRNSASMVDQTGQHVSDGSARLAERTDQQASSLRSSVSAITQLSSAMTHNADEARHLDDVAQRLARQAQEGHAAMQDTVQAMAQMRSASERVSEVVGVIDDVAFQTGMLALNASIEAARAGEAGRRFAVVAGDVRELAQRCAEAAEEIRTLIGEATVQVNVSSEKLGNVSNALDVIVGGVTTVSETLRGIAESSQQQSEGLQEITASVGSLDEITRENAALVEQSSTASHALVNRAGKLREAVVTMRLRQGSTDEAMALAQRAAEHIAQVGREQAMQDLHDPTGPFIDRDMYIFGFDRSGLYVIQGSKPAMVGQSYTSTPGLDMAFIDRIWSAADAGGGWVEYEVTNPLTGAVTPKESYVLPIDDSLAIGCGVYRRVGANAGAPRAVAWSRSLETA</sequence>
<keyword evidence="8" id="KW-0807">Transducer</keyword>
<evidence type="ECO:0000313" key="11">
    <source>
        <dbReference type="EMBL" id="RVT48361.1"/>
    </source>
</evidence>
<evidence type="ECO:0000259" key="10">
    <source>
        <dbReference type="PROSITE" id="PS50885"/>
    </source>
</evidence>
<organism evidence="11 12">
    <name type="scientific">Rubrivivax albus</name>
    <dbReference type="NCBI Taxonomy" id="2499835"/>
    <lineage>
        <taxon>Bacteria</taxon>
        <taxon>Pseudomonadati</taxon>
        <taxon>Pseudomonadota</taxon>
        <taxon>Betaproteobacteria</taxon>
        <taxon>Burkholderiales</taxon>
        <taxon>Sphaerotilaceae</taxon>
        <taxon>Rubrivivax</taxon>
    </lineage>
</organism>
<evidence type="ECO:0000256" key="8">
    <source>
        <dbReference type="PROSITE-ProRule" id="PRU00284"/>
    </source>
</evidence>
<dbReference type="PANTHER" id="PTHR43531">
    <property type="entry name" value="PROTEIN ICFG"/>
    <property type="match status" value="1"/>
</dbReference>
<evidence type="ECO:0000256" key="2">
    <source>
        <dbReference type="ARBA" id="ARBA00022475"/>
    </source>
</evidence>
<keyword evidence="5" id="KW-1133">Transmembrane helix</keyword>
<keyword evidence="4" id="KW-0812">Transmembrane</keyword>
<evidence type="ECO:0000313" key="12">
    <source>
        <dbReference type="Proteomes" id="UP000288178"/>
    </source>
</evidence>
<evidence type="ECO:0000259" key="9">
    <source>
        <dbReference type="PROSITE" id="PS50111"/>
    </source>
</evidence>
<gene>
    <name evidence="11" type="ORF">ENE75_21935</name>
</gene>